<accession>A0A0B0P8D1</accession>
<reference evidence="2" key="1">
    <citation type="submission" date="2014-09" db="EMBL/GenBank/DDBJ databases">
        <authorList>
            <person name="Mudge J."/>
            <person name="Ramaraj T."/>
            <person name="Lindquist I.E."/>
            <person name="Bharti A.K."/>
            <person name="Sundararajan A."/>
            <person name="Cameron C.T."/>
            <person name="Woodward J.E."/>
            <person name="May G.D."/>
            <person name="Brubaker C."/>
            <person name="Broadhvest J."/>
            <person name="Wilkins T.A."/>
        </authorList>
    </citation>
    <scope>NUCLEOTIDE SEQUENCE</scope>
    <source>
        <strain evidence="2">cv. AKA8401</strain>
    </source>
</reference>
<evidence type="ECO:0000313" key="1">
    <source>
        <dbReference type="EMBL" id="KHG21182.1"/>
    </source>
</evidence>
<dbReference type="AlphaFoldDB" id="A0A0B0P8D1"/>
<organism evidence="1 2">
    <name type="scientific">Gossypium arboreum</name>
    <name type="common">Tree cotton</name>
    <name type="synonym">Gossypium nanking</name>
    <dbReference type="NCBI Taxonomy" id="29729"/>
    <lineage>
        <taxon>Eukaryota</taxon>
        <taxon>Viridiplantae</taxon>
        <taxon>Streptophyta</taxon>
        <taxon>Embryophyta</taxon>
        <taxon>Tracheophyta</taxon>
        <taxon>Spermatophyta</taxon>
        <taxon>Magnoliopsida</taxon>
        <taxon>eudicotyledons</taxon>
        <taxon>Gunneridae</taxon>
        <taxon>Pentapetalae</taxon>
        <taxon>rosids</taxon>
        <taxon>malvids</taxon>
        <taxon>Malvales</taxon>
        <taxon>Malvaceae</taxon>
        <taxon>Malvoideae</taxon>
        <taxon>Gossypium</taxon>
    </lineage>
</organism>
<dbReference type="Proteomes" id="UP000032142">
    <property type="component" value="Unassembled WGS sequence"/>
</dbReference>
<protein>
    <submittedName>
        <fullName evidence="1">Uncharacterized protein</fullName>
    </submittedName>
</protein>
<dbReference type="EMBL" id="KN417783">
    <property type="protein sequence ID" value="KHG21182.1"/>
    <property type="molecule type" value="Genomic_DNA"/>
</dbReference>
<name>A0A0B0P8D1_GOSAR</name>
<gene>
    <name evidence="1" type="ORF">F383_26921</name>
</gene>
<proteinExistence type="predicted"/>
<evidence type="ECO:0000313" key="2">
    <source>
        <dbReference type="Proteomes" id="UP000032142"/>
    </source>
</evidence>
<sequence>MLVVEVSYSEHHDVYSAEVSKILRFRRKRIVVIRLGFQS</sequence>
<keyword evidence="2" id="KW-1185">Reference proteome</keyword>